<dbReference type="GO" id="GO:0016887">
    <property type="term" value="F:ATP hydrolysis activity"/>
    <property type="evidence" value="ECO:0007669"/>
    <property type="project" value="InterPro"/>
</dbReference>
<feature type="domain" description="AAA+ ATPase" evidence="5">
    <location>
        <begin position="183"/>
        <end position="370"/>
    </location>
</feature>
<evidence type="ECO:0000256" key="2">
    <source>
        <dbReference type="ARBA" id="ARBA00022741"/>
    </source>
</evidence>
<dbReference type="InterPro" id="IPR005654">
    <property type="entry name" value="ATPase_AFG1-like"/>
</dbReference>
<dbReference type="Gene3D" id="3.40.50.300">
    <property type="entry name" value="P-loop containing nucleotide triphosphate hydrolases"/>
    <property type="match status" value="1"/>
</dbReference>
<evidence type="ECO:0000313" key="6">
    <source>
        <dbReference type="EMBL" id="WWD20308.1"/>
    </source>
</evidence>
<dbReference type="SUPFAM" id="SSF52540">
    <property type="entry name" value="P-loop containing nucleoside triphosphate hydrolases"/>
    <property type="match status" value="1"/>
</dbReference>
<evidence type="ECO:0000313" key="7">
    <source>
        <dbReference type="Proteomes" id="UP000322225"/>
    </source>
</evidence>
<dbReference type="EMBL" id="CP144058">
    <property type="protein sequence ID" value="WWD20308.1"/>
    <property type="molecule type" value="Genomic_DNA"/>
</dbReference>
<keyword evidence="7" id="KW-1185">Reference proteome</keyword>
<keyword evidence="2" id="KW-0547">Nucleotide-binding</keyword>
<dbReference type="Proteomes" id="UP000322225">
    <property type="component" value="Chromosome 8"/>
</dbReference>
<evidence type="ECO:0000259" key="5">
    <source>
        <dbReference type="SMART" id="SM00382"/>
    </source>
</evidence>
<evidence type="ECO:0000256" key="4">
    <source>
        <dbReference type="SAM" id="MobiDB-lite"/>
    </source>
</evidence>
<dbReference type="KEGG" id="ksn:43592160"/>
<reference evidence="6" key="1">
    <citation type="submission" date="2017-08" db="EMBL/GenBank/DDBJ databases">
        <authorList>
            <person name="Cuomo C."/>
            <person name="Billmyre B."/>
            <person name="Heitman J."/>
        </authorList>
    </citation>
    <scope>NUCLEOTIDE SEQUENCE</scope>
    <source>
        <strain evidence="6">CBS 12478</strain>
    </source>
</reference>
<reference evidence="6" key="2">
    <citation type="submission" date="2024-01" db="EMBL/GenBank/DDBJ databases">
        <title>Comparative genomics of Cryptococcus and Kwoniella reveals pathogenesis evolution and contrasting modes of karyotype evolution via chromosome fusion or intercentromeric recombination.</title>
        <authorList>
            <person name="Coelho M.A."/>
            <person name="David-Palma M."/>
            <person name="Shea T."/>
            <person name="Bowers K."/>
            <person name="McGinley-Smith S."/>
            <person name="Mohammad A.W."/>
            <person name="Gnirke A."/>
            <person name="Yurkov A.M."/>
            <person name="Nowrousian M."/>
            <person name="Sun S."/>
            <person name="Cuomo C.A."/>
            <person name="Heitman J."/>
        </authorList>
    </citation>
    <scope>NUCLEOTIDE SEQUENCE</scope>
    <source>
        <strain evidence="6">CBS 12478</strain>
    </source>
</reference>
<dbReference type="RefSeq" id="XP_031857709.2">
    <property type="nucleotide sequence ID" value="XM_032007988.2"/>
</dbReference>
<sequence>MRPAIISPRLVGRPPGSSLRLSSHTVLSARRVPLGACATTSRRWICRTIPLAEAKRQEARQDAKGSDTIPTPEPQGLAPIDLLELYRGLVATGRLKWDDEQVRCVMKLRHLLETLEDYSPPMELLEKLSPSAPFLAQQTQVPGWWKGSGKAASEHLGLGGDGAEARKLVKVLSGEEELANLTTPRGILLTGPPGTGKSLLLSLFFQLLPIPKRRVHYHAFTLSLYRQVFLELERRRTAIPEVEEIARKDEKMDQAGKNGWRSVFANGRWDDEGKERRVWDKEEGMAFTIARNMILEYHVLYFDEFQLVDASSAALIRDVLSWYWRLGGVVVACSNRVPEDLYYHGVQRDRMAGFLDALQARCEVVTVDGGRDWRHGTGEDEGSQKMTRWFQEEDKDGFEKAWAEATQGEEVTPRKVSVYGRGVSVPAASGRACRFTFSELCEEALGPADYLTLASTFSTFFIDDVPILYLRHKNEARRLINLLDALYESRCQLYIRTPSTPATLFFPDALKLSADDVDDMTNERIMAAESLSESVSAPYRPNISLYNTSTPAQREKEKLDEQKRGTSFSVLGIWTGEDEKFAYKRAISRLVEMTTSSTYAKEDWLPLDVKLRSWETPVDQLAQSKPTKTFRNITRIDAANDDFASEAGYSRTEVKKNGSTQELRNPPKLKEQHVWGVADEWGEKAGKWGKGVRAFDRNPRYNRG</sequence>
<dbReference type="Pfam" id="PF03969">
    <property type="entry name" value="AFG1_ATPase"/>
    <property type="match status" value="1"/>
</dbReference>
<dbReference type="AlphaFoldDB" id="A0AAJ8LJ74"/>
<proteinExistence type="inferred from homology"/>
<feature type="region of interest" description="Disordered" evidence="4">
    <location>
        <begin position="650"/>
        <end position="669"/>
    </location>
</feature>
<dbReference type="PANTHER" id="PTHR12169">
    <property type="entry name" value="ATPASE N2B"/>
    <property type="match status" value="1"/>
</dbReference>
<dbReference type="GO" id="GO:0005524">
    <property type="term" value="F:ATP binding"/>
    <property type="evidence" value="ECO:0007669"/>
    <property type="project" value="UniProtKB-KW"/>
</dbReference>
<dbReference type="NCBIfam" id="NF040713">
    <property type="entry name" value="ZapE"/>
    <property type="match status" value="1"/>
</dbReference>
<protein>
    <recommendedName>
        <fullName evidence="5">AAA+ ATPase domain-containing protein</fullName>
    </recommendedName>
</protein>
<dbReference type="GeneID" id="43592160"/>
<organism evidence="6 7">
    <name type="scientific">Kwoniella shandongensis</name>
    <dbReference type="NCBI Taxonomy" id="1734106"/>
    <lineage>
        <taxon>Eukaryota</taxon>
        <taxon>Fungi</taxon>
        <taxon>Dikarya</taxon>
        <taxon>Basidiomycota</taxon>
        <taxon>Agaricomycotina</taxon>
        <taxon>Tremellomycetes</taxon>
        <taxon>Tremellales</taxon>
        <taxon>Cryptococcaceae</taxon>
        <taxon>Kwoniella</taxon>
    </lineage>
</organism>
<dbReference type="GO" id="GO:0005739">
    <property type="term" value="C:mitochondrion"/>
    <property type="evidence" value="ECO:0007669"/>
    <property type="project" value="TreeGrafter"/>
</dbReference>
<gene>
    <name evidence="6" type="ORF">CI109_104784</name>
</gene>
<evidence type="ECO:0000256" key="3">
    <source>
        <dbReference type="ARBA" id="ARBA00022840"/>
    </source>
</evidence>
<comment type="similarity">
    <text evidence="1">Belongs to the AFG1 ATPase family.</text>
</comment>
<keyword evidence="3" id="KW-0067">ATP-binding</keyword>
<accession>A0AAJ8LJ74</accession>
<dbReference type="SMART" id="SM00382">
    <property type="entry name" value="AAA"/>
    <property type="match status" value="1"/>
</dbReference>
<dbReference type="InterPro" id="IPR027417">
    <property type="entry name" value="P-loop_NTPase"/>
</dbReference>
<dbReference type="PANTHER" id="PTHR12169:SF2">
    <property type="entry name" value="AFG1P"/>
    <property type="match status" value="1"/>
</dbReference>
<name>A0AAJ8LJ74_9TREE</name>
<dbReference type="InterPro" id="IPR003593">
    <property type="entry name" value="AAA+_ATPase"/>
</dbReference>
<evidence type="ECO:0000256" key="1">
    <source>
        <dbReference type="ARBA" id="ARBA00010322"/>
    </source>
</evidence>